<gene>
    <name evidence="2" type="ORF">KY290_038085</name>
</gene>
<evidence type="ECO:0000256" key="1">
    <source>
        <dbReference type="SAM" id="MobiDB-lite"/>
    </source>
</evidence>
<reference evidence="2 3" key="1">
    <citation type="journal article" date="2021" name="bioRxiv">
        <title>Chromosome-scale and haplotype-resolved genome assembly of a tetraploid potato cultivar.</title>
        <authorList>
            <person name="Sun H."/>
            <person name="Jiao W.-B."/>
            <person name="Krause K."/>
            <person name="Campoy J.A."/>
            <person name="Goel M."/>
            <person name="Folz-Donahue K."/>
            <person name="Kukat C."/>
            <person name="Huettel B."/>
            <person name="Schneeberger K."/>
        </authorList>
    </citation>
    <scope>NUCLEOTIDE SEQUENCE [LARGE SCALE GENOMIC DNA]</scope>
    <source>
        <strain evidence="2">SolTubOtavaFocal</strain>
        <tissue evidence="2">Leaves</tissue>
    </source>
</reference>
<protein>
    <submittedName>
        <fullName evidence="2">Uncharacterized protein</fullName>
    </submittedName>
</protein>
<evidence type="ECO:0000313" key="3">
    <source>
        <dbReference type="Proteomes" id="UP000826656"/>
    </source>
</evidence>
<comment type="caution">
    <text evidence="2">The sequence shown here is derived from an EMBL/GenBank/DDBJ whole genome shotgun (WGS) entry which is preliminary data.</text>
</comment>
<keyword evidence="3" id="KW-1185">Reference proteome</keyword>
<sequence>MSMGLVGVLVRKRGTEFSVDKASSGSLLSNDMGDSQSISLSINRRKGLTDRRSREIPKARTFC</sequence>
<proteinExistence type="predicted"/>
<accession>A0ABQ7TY19</accession>
<evidence type="ECO:0000313" key="2">
    <source>
        <dbReference type="EMBL" id="KAH0739380.1"/>
    </source>
</evidence>
<feature type="compositionally biased region" description="Basic and acidic residues" evidence="1">
    <location>
        <begin position="47"/>
        <end position="63"/>
    </location>
</feature>
<organism evidence="2 3">
    <name type="scientific">Solanum tuberosum</name>
    <name type="common">Potato</name>
    <dbReference type="NCBI Taxonomy" id="4113"/>
    <lineage>
        <taxon>Eukaryota</taxon>
        <taxon>Viridiplantae</taxon>
        <taxon>Streptophyta</taxon>
        <taxon>Embryophyta</taxon>
        <taxon>Tracheophyta</taxon>
        <taxon>Spermatophyta</taxon>
        <taxon>Magnoliopsida</taxon>
        <taxon>eudicotyledons</taxon>
        <taxon>Gunneridae</taxon>
        <taxon>Pentapetalae</taxon>
        <taxon>asterids</taxon>
        <taxon>lamiids</taxon>
        <taxon>Solanales</taxon>
        <taxon>Solanaceae</taxon>
        <taxon>Solanoideae</taxon>
        <taxon>Solaneae</taxon>
        <taxon>Solanum</taxon>
    </lineage>
</organism>
<name>A0ABQ7TY19_SOLTU</name>
<feature type="region of interest" description="Disordered" evidence="1">
    <location>
        <begin position="43"/>
        <end position="63"/>
    </location>
</feature>
<dbReference type="Proteomes" id="UP000826656">
    <property type="component" value="Unassembled WGS sequence"/>
</dbReference>
<dbReference type="EMBL" id="JAIVGD010000028">
    <property type="protein sequence ID" value="KAH0739380.1"/>
    <property type="molecule type" value="Genomic_DNA"/>
</dbReference>